<dbReference type="OrthoDB" id="4570226at2"/>
<dbReference type="Proteomes" id="UP000186883">
    <property type="component" value="Unassembled WGS sequence"/>
</dbReference>
<dbReference type="InterPro" id="IPR005531">
    <property type="entry name" value="Asp23"/>
</dbReference>
<proteinExistence type="inferred from homology"/>
<reference evidence="2 4" key="1">
    <citation type="submission" date="2015-12" db="EMBL/GenBank/DDBJ databases">
        <title>Amycolatopsis regifaucium genome sequencing and assembly.</title>
        <authorList>
            <person name="Mayilraj S."/>
        </authorList>
    </citation>
    <scope>NUCLEOTIDE SEQUENCE [LARGE SCALE GENOMIC DNA]</scope>
    <source>
        <strain evidence="2 4">GY080</strain>
    </source>
</reference>
<evidence type="ECO:0008006" key="6">
    <source>
        <dbReference type="Google" id="ProtNLM"/>
    </source>
</evidence>
<reference evidence="3 5" key="2">
    <citation type="submission" date="2016-11" db="EMBL/GenBank/DDBJ databases">
        <title>Genome sequencing of Amycolatopsis regifaucium.</title>
        <authorList>
            <person name="Mayilraj S."/>
            <person name="Kaur N."/>
        </authorList>
    </citation>
    <scope>NUCLEOTIDE SEQUENCE [LARGE SCALE GENOMIC DNA]</scope>
    <source>
        <strain evidence="3 5">GY080</strain>
    </source>
</reference>
<protein>
    <recommendedName>
        <fullName evidence="6">Asp23/Gls24 family envelope stress response protein</fullName>
    </recommendedName>
</protein>
<name>A0A154MMR7_9PSEU</name>
<evidence type="ECO:0000313" key="4">
    <source>
        <dbReference type="Proteomes" id="UP000076321"/>
    </source>
</evidence>
<dbReference type="EMBL" id="LOBU02000009">
    <property type="protein sequence ID" value="OKA09032.1"/>
    <property type="molecule type" value="Genomic_DNA"/>
</dbReference>
<evidence type="ECO:0000313" key="3">
    <source>
        <dbReference type="EMBL" id="OKA09032.1"/>
    </source>
</evidence>
<comment type="similarity">
    <text evidence="1">Belongs to the asp23 family.</text>
</comment>
<dbReference type="AlphaFoldDB" id="A0A154MMR7"/>
<gene>
    <name evidence="3" type="ORF">ATP06_0209955</name>
    <name evidence="2" type="ORF">AVL48_30840</name>
</gene>
<dbReference type="Proteomes" id="UP000076321">
    <property type="component" value="Unassembled WGS sequence"/>
</dbReference>
<dbReference type="RefSeq" id="WP_061982807.1">
    <property type="nucleotide sequence ID" value="NZ_FOPQ01000020.1"/>
</dbReference>
<dbReference type="EMBL" id="LQCI01000011">
    <property type="protein sequence ID" value="KZB85360.1"/>
    <property type="molecule type" value="Genomic_DNA"/>
</dbReference>
<organism evidence="2 4">
    <name type="scientific">Amycolatopsis regifaucium</name>
    <dbReference type="NCBI Taxonomy" id="546365"/>
    <lineage>
        <taxon>Bacteria</taxon>
        <taxon>Bacillati</taxon>
        <taxon>Actinomycetota</taxon>
        <taxon>Actinomycetes</taxon>
        <taxon>Pseudonocardiales</taxon>
        <taxon>Pseudonocardiaceae</taxon>
        <taxon>Amycolatopsis</taxon>
    </lineage>
</organism>
<evidence type="ECO:0000313" key="5">
    <source>
        <dbReference type="Proteomes" id="UP000186883"/>
    </source>
</evidence>
<comment type="caution">
    <text evidence="2">The sequence shown here is derived from an EMBL/GenBank/DDBJ whole genome shotgun (WGS) entry which is preliminary data.</text>
</comment>
<evidence type="ECO:0000313" key="2">
    <source>
        <dbReference type="EMBL" id="KZB85360.1"/>
    </source>
</evidence>
<keyword evidence="5" id="KW-1185">Reference proteome</keyword>
<dbReference type="Pfam" id="PF03780">
    <property type="entry name" value="Asp23"/>
    <property type="match status" value="1"/>
</dbReference>
<accession>A0A154MMR7</accession>
<sequence>MTREQPTAPAGQLVETVITPPVIAAVAAHAAAKVPGVARLEPGLRGLAGSLTRIARQRIKGLDPAPTEGVRAFVDHDPPDVRVEIDLSVTGLDQTAATAQAVQRAVSRAVTEATGLTPSAVSVTVLDIEIRGGLL</sequence>
<evidence type="ECO:0000256" key="1">
    <source>
        <dbReference type="ARBA" id="ARBA00005721"/>
    </source>
</evidence>